<keyword evidence="1" id="KW-1185">Reference proteome</keyword>
<evidence type="ECO:0000313" key="2">
    <source>
        <dbReference type="RefSeq" id="XP_017777597.1"/>
    </source>
</evidence>
<accession>A0ABM1MSP7</accession>
<name>A0ABM1MSP7_NICVS</name>
<reference evidence="2" key="1">
    <citation type="submission" date="2025-08" db="UniProtKB">
        <authorList>
            <consortium name="RefSeq"/>
        </authorList>
    </citation>
    <scope>IDENTIFICATION</scope>
    <source>
        <tissue evidence="2">Whole Larva</tissue>
    </source>
</reference>
<gene>
    <name evidence="2" type="primary">LOC108563433</name>
</gene>
<organism evidence="1 2">
    <name type="scientific">Nicrophorus vespilloides</name>
    <name type="common">Boreal carrion beetle</name>
    <dbReference type="NCBI Taxonomy" id="110193"/>
    <lineage>
        <taxon>Eukaryota</taxon>
        <taxon>Metazoa</taxon>
        <taxon>Ecdysozoa</taxon>
        <taxon>Arthropoda</taxon>
        <taxon>Hexapoda</taxon>
        <taxon>Insecta</taxon>
        <taxon>Pterygota</taxon>
        <taxon>Neoptera</taxon>
        <taxon>Endopterygota</taxon>
        <taxon>Coleoptera</taxon>
        <taxon>Polyphaga</taxon>
        <taxon>Staphyliniformia</taxon>
        <taxon>Silphidae</taxon>
        <taxon>Nicrophorinae</taxon>
        <taxon>Nicrophorus</taxon>
    </lineage>
</organism>
<proteinExistence type="predicted"/>
<dbReference type="Proteomes" id="UP000695000">
    <property type="component" value="Unplaced"/>
</dbReference>
<dbReference type="RefSeq" id="XP_017777597.1">
    <property type="nucleotide sequence ID" value="XM_017922108.1"/>
</dbReference>
<dbReference type="PANTHER" id="PTHR33198:SF20">
    <property type="entry name" value="RETROTRANSPOSON GAG DOMAIN-CONTAINING PROTEIN"/>
    <property type="match status" value="1"/>
</dbReference>
<protein>
    <submittedName>
        <fullName evidence="2">Uncharacterized protein LOC108563433</fullName>
    </submittedName>
</protein>
<dbReference type="GeneID" id="108563433"/>
<dbReference type="PANTHER" id="PTHR33198">
    <property type="entry name" value="ANK_REP_REGION DOMAIN-CONTAINING PROTEIN-RELATED"/>
    <property type="match status" value="1"/>
</dbReference>
<sequence length="286" mass="33698">MSEDPDALQVPELPKYQQINKNTKIEEAIILNPPDYLQIKNSENMAVEWETWLQQYEWFETASNLKKKNKKMQVATFMSIIGSEAISIYNTFRLSKIDQKNLQVIKEKFSEYFIPKTNVTCERFMFFKREYKTEETIDDYVRALRLRSKNCEFGELEDSFIRDKLVTGIKNDAVRLKLLSEEELTLERAIDICKTNEQTENLLESLKFHDMQQVDSVKHKVKEQTEKQKSEDDKCVCKRCGTRHGRKLCPAFDKECIKCKRKGHFARCCRTKQVQTVSTLNEDMAN</sequence>
<evidence type="ECO:0000313" key="1">
    <source>
        <dbReference type="Proteomes" id="UP000695000"/>
    </source>
</evidence>